<name>A0ABT7F0V9_9RHOB</name>
<keyword evidence="3" id="KW-1185">Reference proteome</keyword>
<protein>
    <submittedName>
        <fullName evidence="2">DUF2059 domain-containing protein</fullName>
    </submittedName>
</protein>
<evidence type="ECO:0000313" key="2">
    <source>
        <dbReference type="EMBL" id="MDK3018235.1"/>
    </source>
</evidence>
<dbReference type="RefSeq" id="WP_284481051.1">
    <property type="nucleotide sequence ID" value="NZ_JASNJD010000007.1"/>
</dbReference>
<reference evidence="2 3" key="1">
    <citation type="submission" date="2023-05" db="EMBL/GenBank/DDBJ databases">
        <title>Pseudodonghicola sp. nov.</title>
        <authorList>
            <person name="Huang J."/>
        </authorList>
    </citation>
    <scope>NUCLEOTIDE SEQUENCE [LARGE SCALE GENOMIC DNA]</scope>
    <source>
        <strain evidence="2 3">IC7</strain>
    </source>
</reference>
<organism evidence="2 3">
    <name type="scientific">Pseudodonghicola flavimaris</name>
    <dbReference type="NCBI Taxonomy" id="3050036"/>
    <lineage>
        <taxon>Bacteria</taxon>
        <taxon>Pseudomonadati</taxon>
        <taxon>Pseudomonadota</taxon>
        <taxon>Alphaproteobacteria</taxon>
        <taxon>Rhodobacterales</taxon>
        <taxon>Paracoccaceae</taxon>
        <taxon>Pseudodonghicola</taxon>
    </lineage>
</organism>
<dbReference type="Pfam" id="PF09832">
    <property type="entry name" value="DUF2059"/>
    <property type="match status" value="1"/>
</dbReference>
<evidence type="ECO:0000313" key="3">
    <source>
        <dbReference type="Proteomes" id="UP001243757"/>
    </source>
</evidence>
<sequence>MRRRGSSLIVVLLIVAGLAMAPARGMAADLAQLLRLPDLAEALRQEGLQDGAALDREMLEGQGGSYWASELDRIYDAGRIQAAMRAALQDGLTPAEIAATEGFFGSDLGQRVLGLEISARVAMRDPDVETAARDRLATLRRAGDPRLAAVGRYIAAMDLIDRNVASALNSNFAFMRGLSRGGAIEAGDAILLDQVRAQEAETRDQVDSWLTAYLLLSYTPLSDAELTRYTDFVESPAGQAVNKALFSGFARLYEEISYTLGLRLAGALASSRL</sequence>
<accession>A0ABT7F0V9</accession>
<dbReference type="Proteomes" id="UP001243757">
    <property type="component" value="Unassembled WGS sequence"/>
</dbReference>
<proteinExistence type="predicted"/>
<feature type="domain" description="DUF2059" evidence="1">
    <location>
        <begin position="79"/>
        <end position="131"/>
    </location>
</feature>
<comment type="caution">
    <text evidence="2">The sequence shown here is derived from an EMBL/GenBank/DDBJ whole genome shotgun (WGS) entry which is preliminary data.</text>
</comment>
<dbReference type="InterPro" id="IPR018637">
    <property type="entry name" value="DUF2059"/>
</dbReference>
<dbReference type="EMBL" id="JASNJD010000007">
    <property type="protein sequence ID" value="MDK3018235.1"/>
    <property type="molecule type" value="Genomic_DNA"/>
</dbReference>
<gene>
    <name evidence="2" type="ORF">QO033_11155</name>
</gene>
<evidence type="ECO:0000259" key="1">
    <source>
        <dbReference type="Pfam" id="PF09832"/>
    </source>
</evidence>